<evidence type="ECO:0000256" key="2">
    <source>
        <dbReference type="ARBA" id="ARBA00022617"/>
    </source>
</evidence>
<dbReference type="Gene3D" id="1.10.420.10">
    <property type="entry name" value="Peroxidase, domain 2"/>
    <property type="match status" value="1"/>
</dbReference>
<gene>
    <name evidence="9" type="ORF">R3P38DRAFT_3349953</name>
</gene>
<dbReference type="GO" id="GO:0000302">
    <property type="term" value="P:response to reactive oxygen species"/>
    <property type="evidence" value="ECO:0007669"/>
    <property type="project" value="TreeGrafter"/>
</dbReference>
<evidence type="ECO:0000256" key="7">
    <source>
        <dbReference type="RuleBase" id="RU363051"/>
    </source>
</evidence>
<dbReference type="PANTHER" id="PTHR31356:SF53">
    <property type="entry name" value="HEME PEROXIDASE"/>
    <property type="match status" value="1"/>
</dbReference>
<dbReference type="Pfam" id="PF00141">
    <property type="entry name" value="peroxidase"/>
    <property type="match status" value="1"/>
</dbReference>
<dbReference type="Proteomes" id="UP001362999">
    <property type="component" value="Unassembled WGS sequence"/>
</dbReference>
<dbReference type="EC" id="1.11.1.-" evidence="7"/>
<keyword evidence="4 7" id="KW-0560">Oxidoreductase</keyword>
<dbReference type="EMBL" id="JAWWNJ010000016">
    <property type="protein sequence ID" value="KAK7039880.1"/>
    <property type="molecule type" value="Genomic_DNA"/>
</dbReference>
<evidence type="ECO:0000313" key="10">
    <source>
        <dbReference type="Proteomes" id="UP001362999"/>
    </source>
</evidence>
<dbReference type="GO" id="GO:0046872">
    <property type="term" value="F:metal ion binding"/>
    <property type="evidence" value="ECO:0007669"/>
    <property type="project" value="UniProtKB-UniRule"/>
</dbReference>
<dbReference type="SUPFAM" id="SSF48113">
    <property type="entry name" value="Heme-dependent peroxidases"/>
    <property type="match status" value="1"/>
</dbReference>
<comment type="caution">
    <text evidence="9">The sequence shown here is derived from an EMBL/GenBank/DDBJ whole genome shotgun (WGS) entry which is preliminary data.</text>
</comment>
<evidence type="ECO:0000256" key="5">
    <source>
        <dbReference type="ARBA" id="ARBA00023004"/>
    </source>
</evidence>
<protein>
    <recommendedName>
        <fullName evidence="7">Peroxidase</fullName>
        <ecNumber evidence="7">1.11.1.-</ecNumber>
    </recommendedName>
</protein>
<reference evidence="9 10" key="1">
    <citation type="journal article" date="2024" name="J Genomics">
        <title>Draft genome sequencing and assembly of Favolaschia claudopus CIRM-BRFM 2984 isolated from oak limbs.</title>
        <authorList>
            <person name="Navarro D."/>
            <person name="Drula E."/>
            <person name="Chaduli D."/>
            <person name="Cazenave R."/>
            <person name="Ahrendt S."/>
            <person name="Wang J."/>
            <person name="Lipzen A."/>
            <person name="Daum C."/>
            <person name="Barry K."/>
            <person name="Grigoriev I.V."/>
            <person name="Favel A."/>
            <person name="Rosso M.N."/>
            <person name="Martin F."/>
        </authorList>
    </citation>
    <scope>NUCLEOTIDE SEQUENCE [LARGE SCALE GENOMIC DNA]</scope>
    <source>
        <strain evidence="9 10">CIRM-BRFM 2984</strain>
    </source>
</reference>
<organism evidence="9 10">
    <name type="scientific">Favolaschia claudopus</name>
    <dbReference type="NCBI Taxonomy" id="2862362"/>
    <lineage>
        <taxon>Eukaryota</taxon>
        <taxon>Fungi</taxon>
        <taxon>Dikarya</taxon>
        <taxon>Basidiomycota</taxon>
        <taxon>Agaricomycotina</taxon>
        <taxon>Agaricomycetes</taxon>
        <taxon>Agaricomycetidae</taxon>
        <taxon>Agaricales</taxon>
        <taxon>Marasmiineae</taxon>
        <taxon>Mycenaceae</taxon>
        <taxon>Favolaschia</taxon>
    </lineage>
</organism>
<evidence type="ECO:0000256" key="6">
    <source>
        <dbReference type="RuleBase" id="RU004241"/>
    </source>
</evidence>
<keyword evidence="1 7" id="KW-0575">Peroxidase</keyword>
<evidence type="ECO:0000259" key="8">
    <source>
        <dbReference type="PROSITE" id="PS50873"/>
    </source>
</evidence>
<accession>A0AAW0CLT1</accession>
<dbReference type="PANTHER" id="PTHR31356">
    <property type="entry name" value="THYLAKOID LUMENAL 29 KDA PROTEIN, CHLOROPLASTIC-RELATED"/>
    <property type="match status" value="1"/>
</dbReference>
<dbReference type="AlphaFoldDB" id="A0AAW0CLT1"/>
<dbReference type="GO" id="GO:0034599">
    <property type="term" value="P:cellular response to oxidative stress"/>
    <property type="evidence" value="ECO:0007669"/>
    <property type="project" value="InterPro"/>
</dbReference>
<feature type="domain" description="Plant heme peroxidase family profile" evidence="8">
    <location>
        <begin position="44"/>
        <end position="331"/>
    </location>
</feature>
<dbReference type="GO" id="GO:0004601">
    <property type="term" value="F:peroxidase activity"/>
    <property type="evidence" value="ECO:0007669"/>
    <property type="project" value="UniProtKB-KW"/>
</dbReference>
<evidence type="ECO:0000256" key="3">
    <source>
        <dbReference type="ARBA" id="ARBA00022723"/>
    </source>
</evidence>
<keyword evidence="3" id="KW-0479">Metal-binding</keyword>
<comment type="similarity">
    <text evidence="6">Belongs to the peroxidase family.</text>
</comment>
<feature type="chain" id="PRO_5043093823" description="Peroxidase" evidence="7">
    <location>
        <begin position="18"/>
        <end position="494"/>
    </location>
</feature>
<sequence length="494" mass="53348">MLAFASTIFAAVAIVQAYTWPSPQLDALEAARFDPHTGPLLAGVQPCDTFAAVENTGRANAADWVRTAYHDMATYNIADGTGGLDGSIRFTEEINRPENSGDGFDRTMAFVAAQSGRYISELSFGILVLLVADSIALATIVAIETCGGPEIPFRGNRTDATSPNAPGVPEPQEDLDSHITSFKRQGFNKEEMIGLVACGHTFGGVQHETFPEIVPEMNDPENTQFNAFNPLIQSATEYMSGTTENPLVVGMNDTTNSDKRIFESDGNVTMKSFADSPSLFASTCSTLIARMIDTVPKQTQLTDVLTPLPIKPADIRLDLRGSTIEFSGKVRLWNTPKDDSRSYSSSWYSFSDSAEPLSIDAAAGLKSLSFVVDGKLENQGGLGFAVEDRVMHSTSSCRLPGDTTSRIDVAVRNADSPIRVYLEEFQFNFPDVSRVVEHDIPQPLKPVTIGVYSIWSLNLTTDGMVYNIGAEFAGGVKYSTLSTYFAGRGTAPCG</sequence>
<dbReference type="GO" id="GO:0020037">
    <property type="term" value="F:heme binding"/>
    <property type="evidence" value="ECO:0007669"/>
    <property type="project" value="UniProtKB-UniRule"/>
</dbReference>
<name>A0AAW0CLT1_9AGAR</name>
<keyword evidence="10" id="KW-1185">Reference proteome</keyword>
<proteinExistence type="inferred from homology"/>
<dbReference type="GO" id="GO:0042744">
    <property type="term" value="P:hydrogen peroxide catabolic process"/>
    <property type="evidence" value="ECO:0007669"/>
    <property type="project" value="TreeGrafter"/>
</dbReference>
<dbReference type="PROSITE" id="PS50873">
    <property type="entry name" value="PEROXIDASE_4"/>
    <property type="match status" value="1"/>
</dbReference>
<keyword evidence="2" id="KW-0349">Heme</keyword>
<evidence type="ECO:0000256" key="4">
    <source>
        <dbReference type="ARBA" id="ARBA00023002"/>
    </source>
</evidence>
<keyword evidence="5" id="KW-0408">Iron</keyword>
<dbReference type="Gene3D" id="1.10.520.10">
    <property type="match status" value="1"/>
</dbReference>
<dbReference type="InterPro" id="IPR044831">
    <property type="entry name" value="Ccp1-like"/>
</dbReference>
<dbReference type="InterPro" id="IPR010255">
    <property type="entry name" value="Haem_peroxidase_sf"/>
</dbReference>
<feature type="signal peptide" evidence="7">
    <location>
        <begin position="1"/>
        <end position="17"/>
    </location>
</feature>
<dbReference type="InterPro" id="IPR002016">
    <property type="entry name" value="Haem_peroxidase"/>
</dbReference>
<evidence type="ECO:0000313" key="9">
    <source>
        <dbReference type="EMBL" id="KAK7039880.1"/>
    </source>
</evidence>
<keyword evidence="7" id="KW-0732">Signal</keyword>
<evidence type="ECO:0000256" key="1">
    <source>
        <dbReference type="ARBA" id="ARBA00022559"/>
    </source>
</evidence>